<dbReference type="GO" id="GO:0045735">
    <property type="term" value="F:nutrient reservoir activity"/>
    <property type="evidence" value="ECO:0007669"/>
    <property type="project" value="UniProtKB-KW"/>
</dbReference>
<name>A0A146KKR3_LYGHE</name>
<dbReference type="InterPro" id="IPR000896">
    <property type="entry name" value="Hemocyanin/hexamerin_mid_dom"/>
</dbReference>
<dbReference type="Pfam" id="PF00372">
    <property type="entry name" value="Hemocyanin_M"/>
    <property type="match status" value="1"/>
</dbReference>
<dbReference type="InterPro" id="IPR013788">
    <property type="entry name" value="Hemocyanin/hexamerin"/>
</dbReference>
<dbReference type="Pfam" id="PF03722">
    <property type="entry name" value="Hemocyanin_N"/>
    <property type="match status" value="1"/>
</dbReference>
<dbReference type="Gene3D" id="1.10.1280.10">
    <property type="entry name" value="Di-copper center containing domain from catechol oxidase"/>
    <property type="match status" value="1"/>
</dbReference>
<sequence>MKELPVLCALVLFAAAAHASVVPVKGERKIADAVYLTRQNQILQLYVSPKQREYYSSEFSDFDLKANSNQWTDSEIVNTFMWMYEHIYTLPKNGVFTLYEGKQRKFASKLFDLFYFAKDFDTFYKAACWAKKRVEPVMFNYAFTQALYHRTDCHQFTVPPMYEVFPDYFVPQPTIQEIYNARLLGIKDATFAYNNSGWEYNYNSDSVGGVLDYSLNNQHLENKISYFREDIGLNNYYLEWMRKNPGWMANPKYGKTWFKRGEGFYYTMQQFFARYTLERLANGLPWVDYLQWEKEVRVGYNPRVSHVGGQPFIPRSDNMVIDDPNNFYIYEARKAQDRVIDAISYNGFWNPSNDSLIAFDEENGIDLVGKALYGWWDFPGHKYYGNFYFKTLQALGNIAHFKHNVERNYGAITCPFTTMRDPLYYNFLGRLINTMQLHKFNLPAYRKTELGFPGVTVKKIEFDKLMTYFEMYQFNVFNTFPLKDISEYKNFNYKAKQFRLNHKPYTYKVTVESDASYEAMVRVFIGPKYDAEEHPLTMSQRRLAMFELDRFPVKMTAGQNVFERNSKESPIFHPDKEGFQEMYGKLQKAKGGAEPYYYYSERVSCGFPDRFQLPRGWKNGQPFVFTVVVSPITKRYEGEDKDFFLTCGSSNLYDNRPLGFPFDRPIWEDQFDVSNILTTDALIYHKDELVNNN</sequence>
<dbReference type="PRINTS" id="PR00187">
    <property type="entry name" value="HAEMOCYANIN"/>
</dbReference>
<dbReference type="InterPro" id="IPR036697">
    <property type="entry name" value="Hemocyanin_N_sf"/>
</dbReference>
<dbReference type="SUPFAM" id="SSF48056">
    <property type="entry name" value="Di-copper centre-containing domain"/>
    <property type="match status" value="1"/>
</dbReference>
<gene>
    <name evidence="6" type="primary">CRPI</name>
    <name evidence="6" type="ORF">g.63376</name>
</gene>
<dbReference type="InterPro" id="IPR037020">
    <property type="entry name" value="Hemocyanin_C_sf"/>
</dbReference>
<feature type="domain" description="Hemocyanin C-terminal" evidence="5">
    <location>
        <begin position="445"/>
        <end position="685"/>
    </location>
</feature>
<evidence type="ECO:0000259" key="5">
    <source>
        <dbReference type="Pfam" id="PF03723"/>
    </source>
</evidence>
<reference evidence="6" key="1">
    <citation type="journal article" date="2016" name="Gigascience">
        <title>De novo construction of an expanded transcriptome assembly for the western tarnished plant bug, Lygus hesperus.</title>
        <authorList>
            <person name="Tassone E.E."/>
            <person name="Geib S.M."/>
            <person name="Hall B."/>
            <person name="Fabrick J.A."/>
            <person name="Brent C.S."/>
            <person name="Hull J.J."/>
        </authorList>
    </citation>
    <scope>NUCLEOTIDE SEQUENCE</scope>
</reference>
<dbReference type="Gene3D" id="2.60.40.1520">
    <property type="entry name" value="Hemocyanin, C-terminal domain"/>
    <property type="match status" value="1"/>
</dbReference>
<dbReference type="InterPro" id="IPR008922">
    <property type="entry name" value="Di-copper_centre_dom_sf"/>
</dbReference>
<dbReference type="PANTHER" id="PTHR11511:SF5">
    <property type="entry name" value="FAT-BODY PROTEIN 1-RELATED"/>
    <property type="match status" value="1"/>
</dbReference>
<feature type="domain" description="Hemocyanin middle" evidence="3">
    <location>
        <begin position="160"/>
        <end position="433"/>
    </location>
</feature>
<dbReference type="InterPro" id="IPR005203">
    <property type="entry name" value="Hemocyanin_C"/>
</dbReference>
<proteinExistence type="predicted"/>
<dbReference type="AlphaFoldDB" id="A0A146KKR3"/>
<feature type="domain" description="Hemocyanin N-terminal" evidence="4">
    <location>
        <begin position="35"/>
        <end position="154"/>
    </location>
</feature>
<keyword evidence="1" id="KW-0758">Storage protein</keyword>
<dbReference type="InterPro" id="IPR014756">
    <property type="entry name" value="Ig_E-set"/>
</dbReference>
<feature type="signal peptide" evidence="2">
    <location>
        <begin position="1"/>
        <end position="19"/>
    </location>
</feature>
<dbReference type="InterPro" id="IPR005204">
    <property type="entry name" value="Hemocyanin_N"/>
</dbReference>
<evidence type="ECO:0000256" key="1">
    <source>
        <dbReference type="ARBA" id="ARBA00022761"/>
    </source>
</evidence>
<dbReference type="SUPFAM" id="SSF48050">
    <property type="entry name" value="Hemocyanin, N-terminal domain"/>
    <property type="match status" value="1"/>
</dbReference>
<evidence type="ECO:0000259" key="4">
    <source>
        <dbReference type="Pfam" id="PF03722"/>
    </source>
</evidence>
<keyword evidence="2" id="KW-0732">Signal</keyword>
<dbReference type="EMBL" id="GDHC01021448">
    <property type="protein sequence ID" value="JAP97180.1"/>
    <property type="molecule type" value="Transcribed_RNA"/>
</dbReference>
<feature type="chain" id="PRO_5007526591" evidence="2">
    <location>
        <begin position="20"/>
        <end position="693"/>
    </location>
</feature>
<dbReference type="PROSITE" id="PS00210">
    <property type="entry name" value="HEMOCYANIN_2"/>
    <property type="match status" value="1"/>
</dbReference>
<accession>A0A146KKR3</accession>
<evidence type="ECO:0000259" key="3">
    <source>
        <dbReference type="Pfam" id="PF00372"/>
    </source>
</evidence>
<protein>
    <submittedName>
        <fullName evidence="6">Allergen Cr-PI</fullName>
    </submittedName>
</protein>
<dbReference type="GO" id="GO:0005615">
    <property type="term" value="C:extracellular space"/>
    <property type="evidence" value="ECO:0007669"/>
    <property type="project" value="UniProtKB-ARBA"/>
</dbReference>
<dbReference type="Gene3D" id="1.20.1370.10">
    <property type="entry name" value="Hemocyanin, N-terminal domain"/>
    <property type="match status" value="1"/>
</dbReference>
<dbReference type="PANTHER" id="PTHR11511">
    <property type="entry name" value="LARVAL STORAGE PROTEIN/PHENOLOXIDASE"/>
    <property type="match status" value="1"/>
</dbReference>
<evidence type="ECO:0000256" key="2">
    <source>
        <dbReference type="SAM" id="SignalP"/>
    </source>
</evidence>
<organism evidence="6">
    <name type="scientific">Lygus hesperus</name>
    <name type="common">Western plant bug</name>
    <dbReference type="NCBI Taxonomy" id="30085"/>
    <lineage>
        <taxon>Eukaryota</taxon>
        <taxon>Metazoa</taxon>
        <taxon>Ecdysozoa</taxon>
        <taxon>Arthropoda</taxon>
        <taxon>Hexapoda</taxon>
        <taxon>Insecta</taxon>
        <taxon>Pterygota</taxon>
        <taxon>Neoptera</taxon>
        <taxon>Paraneoptera</taxon>
        <taxon>Hemiptera</taxon>
        <taxon>Heteroptera</taxon>
        <taxon>Panheteroptera</taxon>
        <taxon>Cimicomorpha</taxon>
        <taxon>Miridae</taxon>
        <taxon>Mirini</taxon>
        <taxon>Lygus</taxon>
    </lineage>
</organism>
<evidence type="ECO:0000313" key="6">
    <source>
        <dbReference type="EMBL" id="JAP97180.1"/>
    </source>
</evidence>
<dbReference type="SUPFAM" id="SSF81296">
    <property type="entry name" value="E set domains"/>
    <property type="match status" value="1"/>
</dbReference>
<dbReference type="Pfam" id="PF03723">
    <property type="entry name" value="Hemocyanin_C"/>
    <property type="match status" value="1"/>
</dbReference>